<dbReference type="PROSITE" id="PS50968">
    <property type="entry name" value="BIOTINYL_LIPOYL"/>
    <property type="match status" value="1"/>
</dbReference>
<evidence type="ECO:0000256" key="3">
    <source>
        <dbReference type="HAMAP-Rule" id="MF_00272"/>
    </source>
</evidence>
<evidence type="ECO:0000259" key="5">
    <source>
        <dbReference type="PROSITE" id="PS50968"/>
    </source>
</evidence>
<comment type="cofactor">
    <cofactor evidence="3">
        <name>(R)-lipoate</name>
        <dbReference type="ChEBI" id="CHEBI:83088"/>
    </cofactor>
    <text evidence="3">Binds 1 lipoyl cofactor covalently.</text>
</comment>
<dbReference type="HAMAP" id="MF_00272">
    <property type="entry name" value="GcvH"/>
    <property type="match status" value="1"/>
</dbReference>
<dbReference type="InterPro" id="IPR011053">
    <property type="entry name" value="Single_hybrid_motif"/>
</dbReference>
<comment type="function">
    <text evidence="3">The glycine cleavage system catalyzes the degradation of glycine. The H protein shuttles the methylamine group of glycine from the P protein to the T protein.</text>
</comment>
<dbReference type="InterPro" id="IPR017453">
    <property type="entry name" value="GCV_H_sub"/>
</dbReference>
<dbReference type="GO" id="GO:0019464">
    <property type="term" value="P:glycine decarboxylation via glycine cleavage system"/>
    <property type="evidence" value="ECO:0007669"/>
    <property type="project" value="UniProtKB-UniRule"/>
</dbReference>
<dbReference type="NCBIfam" id="NF002270">
    <property type="entry name" value="PRK01202.1"/>
    <property type="match status" value="1"/>
</dbReference>
<dbReference type="PANTHER" id="PTHR11715:SF3">
    <property type="entry name" value="GLYCINE CLEAVAGE SYSTEM H PROTEIN-RELATED"/>
    <property type="match status" value="1"/>
</dbReference>
<dbReference type="InterPro" id="IPR002930">
    <property type="entry name" value="GCV_H"/>
</dbReference>
<dbReference type="InterPro" id="IPR000089">
    <property type="entry name" value="Biotin_lipoyl"/>
</dbReference>
<evidence type="ECO:0000256" key="4">
    <source>
        <dbReference type="PIRSR" id="PIRSR617453-50"/>
    </source>
</evidence>
<dbReference type="NCBIfam" id="TIGR00527">
    <property type="entry name" value="gcvH"/>
    <property type="match status" value="1"/>
</dbReference>
<comment type="similarity">
    <text evidence="1 3">Belongs to the GcvH family.</text>
</comment>
<dbReference type="GO" id="GO:0005829">
    <property type="term" value="C:cytosol"/>
    <property type="evidence" value="ECO:0007669"/>
    <property type="project" value="TreeGrafter"/>
</dbReference>
<keyword evidence="2 3" id="KW-0450">Lipoyl</keyword>
<dbReference type="PANTHER" id="PTHR11715">
    <property type="entry name" value="GLYCINE CLEAVAGE SYSTEM H PROTEIN"/>
    <property type="match status" value="1"/>
</dbReference>
<dbReference type="Gene3D" id="2.40.50.100">
    <property type="match status" value="1"/>
</dbReference>
<comment type="subunit">
    <text evidence="3">The glycine cleavage system is composed of four proteins: P, T, L and H.</text>
</comment>
<gene>
    <name evidence="3 6" type="primary">gcvH</name>
    <name evidence="6" type="ORF">KL86DPRO_30006</name>
</gene>
<reference evidence="6" key="1">
    <citation type="submission" date="2016-04" db="EMBL/GenBank/DDBJ databases">
        <authorList>
            <person name="Evans L.H."/>
            <person name="Alamgir A."/>
            <person name="Owens N."/>
            <person name="Weber N.D."/>
            <person name="Virtaneva K."/>
            <person name="Barbian K."/>
            <person name="Babar A."/>
            <person name="Rosenke K."/>
        </authorList>
    </citation>
    <scope>NUCLEOTIDE SEQUENCE</scope>
    <source>
        <strain evidence="6">86</strain>
    </source>
</reference>
<dbReference type="AlphaFoldDB" id="A0A212K5Z9"/>
<proteinExistence type="inferred from homology"/>
<dbReference type="InterPro" id="IPR033753">
    <property type="entry name" value="GCV_H/Fam206"/>
</dbReference>
<dbReference type="GO" id="GO:0009249">
    <property type="term" value="P:protein lipoylation"/>
    <property type="evidence" value="ECO:0007669"/>
    <property type="project" value="TreeGrafter"/>
</dbReference>
<evidence type="ECO:0000256" key="1">
    <source>
        <dbReference type="ARBA" id="ARBA00009249"/>
    </source>
</evidence>
<name>A0A212K5Z9_9DELT</name>
<sequence length="128" mass="13808">MSLHFPEDRLYHKEHLWAKKEADGSVRIGISDFAQDRLSSVIFVDLPAIGAHFAQGESGAELESVKVTSEAIMPMSGKVVEVNAALGDTPELLNSSPYDEGWLVRIIPDDPDEAGLLSAAEYAALVAD</sequence>
<dbReference type="GO" id="GO:0005960">
    <property type="term" value="C:glycine cleavage complex"/>
    <property type="evidence" value="ECO:0007669"/>
    <property type="project" value="InterPro"/>
</dbReference>
<dbReference type="Pfam" id="PF01597">
    <property type="entry name" value="GCV_H"/>
    <property type="match status" value="1"/>
</dbReference>
<evidence type="ECO:0000256" key="2">
    <source>
        <dbReference type="ARBA" id="ARBA00022823"/>
    </source>
</evidence>
<dbReference type="SUPFAM" id="SSF51230">
    <property type="entry name" value="Single hybrid motif"/>
    <property type="match status" value="1"/>
</dbReference>
<feature type="modified residue" description="N6-lipoyllysine" evidence="3 4">
    <location>
        <position position="66"/>
    </location>
</feature>
<feature type="domain" description="Lipoyl-binding" evidence="5">
    <location>
        <begin position="25"/>
        <end position="107"/>
    </location>
</feature>
<protein>
    <recommendedName>
        <fullName evidence="3">Glycine cleavage system H protein</fullName>
    </recommendedName>
</protein>
<evidence type="ECO:0000313" key="6">
    <source>
        <dbReference type="EMBL" id="SBW07149.1"/>
    </source>
</evidence>
<accession>A0A212K5Z9</accession>
<dbReference type="CDD" id="cd06848">
    <property type="entry name" value="GCS_H"/>
    <property type="match status" value="1"/>
</dbReference>
<organism evidence="6">
    <name type="scientific">uncultured delta proteobacterium</name>
    <dbReference type="NCBI Taxonomy" id="34034"/>
    <lineage>
        <taxon>Bacteria</taxon>
        <taxon>Deltaproteobacteria</taxon>
        <taxon>environmental samples</taxon>
    </lineage>
</organism>
<dbReference type="EMBL" id="FLUQ01000003">
    <property type="protein sequence ID" value="SBW07149.1"/>
    <property type="molecule type" value="Genomic_DNA"/>
</dbReference>